<dbReference type="AlphaFoldDB" id="A0A919JLU2"/>
<evidence type="ECO:0000256" key="3">
    <source>
        <dbReference type="ARBA" id="ARBA00022896"/>
    </source>
</evidence>
<dbReference type="GO" id="GO:0005506">
    <property type="term" value="F:iron ion binding"/>
    <property type="evidence" value="ECO:0007669"/>
    <property type="project" value="InterPro"/>
</dbReference>
<evidence type="ECO:0000256" key="5">
    <source>
        <dbReference type="ARBA" id="ARBA00023002"/>
    </source>
</evidence>
<dbReference type="InterPro" id="IPR044862">
    <property type="entry name" value="Pro_4_hyd_alph_FE2OG_OXY"/>
</dbReference>
<sequence length="232" mass="26407">MADRLPELTAPSENIGGEQRRPFLNFAGIRTATLVTDPWTHAVIRDTFVDDTARDALSSTYPTAGFQRLSQDDDKKQFTMEVRNDLDVREGDLCPWQQFLAELWSPDYLKAMTELTGLDLDGAEIHAAFYRYPPECWFGPHTDDERKLFSHIIYMAPEWPENAGGRLLINRSKDMTDICDTVIPQAGTSVVVVRSDTSWHSIEPVDPQRGLTRKSIILHAYKPGSNVDFYQR</sequence>
<keyword evidence="5" id="KW-0560">Oxidoreductase</keyword>
<dbReference type="RefSeq" id="WP_203772171.1">
    <property type="nucleotide sequence ID" value="NZ_BAAAYJ010000099.1"/>
</dbReference>
<proteinExistence type="predicted"/>
<dbReference type="Proteomes" id="UP000647172">
    <property type="component" value="Unassembled WGS sequence"/>
</dbReference>
<evidence type="ECO:0000313" key="8">
    <source>
        <dbReference type="EMBL" id="GIE51537.1"/>
    </source>
</evidence>
<dbReference type="PROSITE" id="PS51471">
    <property type="entry name" value="FE2OG_OXY"/>
    <property type="match status" value="1"/>
</dbReference>
<evidence type="ECO:0000256" key="4">
    <source>
        <dbReference type="ARBA" id="ARBA00022964"/>
    </source>
</evidence>
<protein>
    <recommendedName>
        <fullName evidence="7">Fe2OG dioxygenase domain-containing protein</fullName>
    </recommendedName>
</protein>
<dbReference type="EMBL" id="BOMQ01000060">
    <property type="protein sequence ID" value="GIE51537.1"/>
    <property type="molecule type" value="Genomic_DNA"/>
</dbReference>
<dbReference type="InterPro" id="IPR006620">
    <property type="entry name" value="Pro_4_hyd_alph"/>
</dbReference>
<evidence type="ECO:0000313" key="9">
    <source>
        <dbReference type="Proteomes" id="UP000647172"/>
    </source>
</evidence>
<dbReference type="GO" id="GO:0051213">
    <property type="term" value="F:dioxygenase activity"/>
    <property type="evidence" value="ECO:0007669"/>
    <property type="project" value="UniProtKB-KW"/>
</dbReference>
<feature type="domain" description="Fe2OG dioxygenase" evidence="7">
    <location>
        <begin position="119"/>
        <end position="225"/>
    </location>
</feature>
<gene>
    <name evidence="8" type="ORF">Ani05nite_50710</name>
</gene>
<keyword evidence="6" id="KW-0408">Iron</keyword>
<reference evidence="8" key="1">
    <citation type="submission" date="2021-01" db="EMBL/GenBank/DDBJ databases">
        <title>Whole genome shotgun sequence of Actinoplanes nipponensis NBRC 14063.</title>
        <authorList>
            <person name="Komaki H."/>
            <person name="Tamura T."/>
        </authorList>
    </citation>
    <scope>NUCLEOTIDE SEQUENCE</scope>
    <source>
        <strain evidence="8">NBRC 14063</strain>
    </source>
</reference>
<name>A0A919JLU2_9ACTN</name>
<comment type="cofactor">
    <cofactor evidence="1">
        <name>L-ascorbate</name>
        <dbReference type="ChEBI" id="CHEBI:38290"/>
    </cofactor>
</comment>
<dbReference type="GO" id="GO:0031418">
    <property type="term" value="F:L-ascorbic acid binding"/>
    <property type="evidence" value="ECO:0007669"/>
    <property type="project" value="UniProtKB-KW"/>
</dbReference>
<keyword evidence="3" id="KW-0847">Vitamin C</keyword>
<comment type="caution">
    <text evidence="8">The sequence shown here is derived from an EMBL/GenBank/DDBJ whole genome shotgun (WGS) entry which is preliminary data.</text>
</comment>
<organism evidence="8 9">
    <name type="scientific">Actinoplanes nipponensis</name>
    <dbReference type="NCBI Taxonomy" id="135950"/>
    <lineage>
        <taxon>Bacteria</taxon>
        <taxon>Bacillati</taxon>
        <taxon>Actinomycetota</taxon>
        <taxon>Actinomycetes</taxon>
        <taxon>Micromonosporales</taxon>
        <taxon>Micromonosporaceae</taxon>
        <taxon>Actinoplanes</taxon>
    </lineage>
</organism>
<keyword evidence="2" id="KW-0479">Metal-binding</keyword>
<dbReference type="SMART" id="SM00702">
    <property type="entry name" value="P4Hc"/>
    <property type="match status" value="1"/>
</dbReference>
<accession>A0A919JLU2</accession>
<dbReference type="GO" id="GO:0016705">
    <property type="term" value="F:oxidoreductase activity, acting on paired donors, with incorporation or reduction of molecular oxygen"/>
    <property type="evidence" value="ECO:0007669"/>
    <property type="project" value="InterPro"/>
</dbReference>
<evidence type="ECO:0000256" key="1">
    <source>
        <dbReference type="ARBA" id="ARBA00001961"/>
    </source>
</evidence>
<evidence type="ECO:0000256" key="6">
    <source>
        <dbReference type="ARBA" id="ARBA00023004"/>
    </source>
</evidence>
<dbReference type="Gene3D" id="2.60.120.620">
    <property type="entry name" value="q2cbj1_9rhob like domain"/>
    <property type="match status" value="1"/>
</dbReference>
<dbReference type="InterPro" id="IPR005123">
    <property type="entry name" value="Oxoglu/Fe-dep_dioxygenase_dom"/>
</dbReference>
<evidence type="ECO:0000256" key="2">
    <source>
        <dbReference type="ARBA" id="ARBA00022723"/>
    </source>
</evidence>
<dbReference type="Pfam" id="PF13640">
    <property type="entry name" value="2OG-FeII_Oxy_3"/>
    <property type="match status" value="1"/>
</dbReference>
<keyword evidence="4" id="KW-0223">Dioxygenase</keyword>
<keyword evidence="9" id="KW-1185">Reference proteome</keyword>
<evidence type="ECO:0000259" key="7">
    <source>
        <dbReference type="PROSITE" id="PS51471"/>
    </source>
</evidence>